<organism evidence="1 2">
    <name type="scientific">Burkholderia vietnamiensis (strain G4 / LMG 22486)</name>
    <name type="common">Burkholderia cepacia (strain R1808)</name>
    <dbReference type="NCBI Taxonomy" id="269482"/>
    <lineage>
        <taxon>Bacteria</taxon>
        <taxon>Pseudomonadati</taxon>
        <taxon>Pseudomonadota</taxon>
        <taxon>Betaproteobacteria</taxon>
        <taxon>Burkholderiales</taxon>
        <taxon>Burkholderiaceae</taxon>
        <taxon>Burkholderia</taxon>
        <taxon>Burkholderia cepacia complex</taxon>
    </lineage>
</organism>
<proteinExistence type="predicted"/>
<dbReference type="AlphaFoldDB" id="A4JFK4"/>
<reference evidence="2" key="1">
    <citation type="submission" date="2007-03" db="EMBL/GenBank/DDBJ databases">
        <title>Complete sequence of chromosome 1 of Burkholderia vietnamiensis G4.</title>
        <authorList>
            <consortium name="US DOE Joint Genome Institute"/>
            <person name="Copeland A."/>
            <person name="Lucas S."/>
            <person name="Lapidus A."/>
            <person name="Barry K."/>
            <person name="Detter J.C."/>
            <person name="Glavina del Rio T."/>
            <person name="Hammon N."/>
            <person name="Israni S."/>
            <person name="Dalin E."/>
            <person name="Tice H."/>
            <person name="Pitluck S."/>
            <person name="Chain P."/>
            <person name="Malfatti S."/>
            <person name="Shin M."/>
            <person name="Vergez L."/>
            <person name="Schmutz J."/>
            <person name="Larimer F."/>
            <person name="Land M."/>
            <person name="Hauser L."/>
            <person name="Kyrpides N."/>
            <person name="Tiedje J."/>
            <person name="Richardson P."/>
        </authorList>
    </citation>
    <scope>NUCLEOTIDE SEQUENCE [LARGE SCALE GENOMIC DNA]</scope>
    <source>
        <strain evidence="2">G4 / LMG 22486</strain>
    </source>
</reference>
<evidence type="ECO:0000313" key="2">
    <source>
        <dbReference type="Proteomes" id="UP000002287"/>
    </source>
</evidence>
<dbReference type="KEGG" id="bvi:Bcep1808_2055"/>
<protein>
    <submittedName>
        <fullName evidence="1">Uncharacterized protein</fullName>
    </submittedName>
</protein>
<evidence type="ECO:0000313" key="1">
    <source>
        <dbReference type="EMBL" id="ABO55057.1"/>
    </source>
</evidence>
<sequence length="216" mass="24279">MNALALAAHEFPLPIEAAQPHPVGRRDVDVPVIAIELTLDEQLFLIDNKFEEFDEDAMSLVAAAHALPATFQANDPLLEAGRRVAERMRAAHRRFATSIARIARIRDGAMQGEELTLAYERVERDFDDVEELIADTEARTPGAVLRVLDYLNGVSAQHLREARQHRFNPKSHWDYVLSMKSTREAIVRQGHAFPTRKGNLDGYVPGLIHPDDDGWV</sequence>
<gene>
    <name evidence="1" type="ordered locus">Bcep1808_2055</name>
</gene>
<dbReference type="Proteomes" id="UP000002287">
    <property type="component" value="Chromosome 1"/>
</dbReference>
<dbReference type="EMBL" id="CP000614">
    <property type="protein sequence ID" value="ABO55057.1"/>
    <property type="molecule type" value="Genomic_DNA"/>
</dbReference>
<accession>A4JFK4</accession>
<dbReference type="HOGENOM" id="CLU_1275723_0_0_4"/>
<name>A4JFK4_BURVG</name>